<keyword evidence="1" id="KW-0001">2Fe-2S</keyword>
<keyword evidence="4" id="KW-0411">Iron-sulfur</keyword>
<proteinExistence type="predicted"/>
<dbReference type="GO" id="GO:0051537">
    <property type="term" value="F:2 iron, 2 sulfur cluster binding"/>
    <property type="evidence" value="ECO:0007669"/>
    <property type="project" value="UniProtKB-KW"/>
</dbReference>
<name>A0A502DQ47_9BURK</name>
<dbReference type="AlphaFoldDB" id="A0A502DQ47"/>
<dbReference type="InterPro" id="IPR036922">
    <property type="entry name" value="Rieske_2Fe-2S_sf"/>
</dbReference>
<dbReference type="Pfam" id="PF00355">
    <property type="entry name" value="Rieske"/>
    <property type="match status" value="1"/>
</dbReference>
<evidence type="ECO:0000259" key="5">
    <source>
        <dbReference type="PROSITE" id="PS51296"/>
    </source>
</evidence>
<feature type="domain" description="Rieske" evidence="5">
    <location>
        <begin position="3"/>
        <end position="99"/>
    </location>
</feature>
<evidence type="ECO:0000313" key="6">
    <source>
        <dbReference type="EMBL" id="TPG27423.1"/>
    </source>
</evidence>
<evidence type="ECO:0000256" key="3">
    <source>
        <dbReference type="ARBA" id="ARBA00023004"/>
    </source>
</evidence>
<dbReference type="InterPro" id="IPR017941">
    <property type="entry name" value="Rieske_2Fe-2S"/>
</dbReference>
<accession>A0A502DQ47</accession>
<gene>
    <name evidence="6" type="ORF">EAH82_11580</name>
</gene>
<sequence>MTVRLCQWSDVLEGIPLRVVGPRSRQLAVFRVGEEVYVTEAACTHGRAWLTEGGQQGHHVHCPLHGGVFDVRTGASVSPPCTVALRTYRARVEAGFVNLAAEPTETR</sequence>
<evidence type="ECO:0000256" key="1">
    <source>
        <dbReference type="ARBA" id="ARBA00022714"/>
    </source>
</evidence>
<dbReference type="EMBL" id="RCZI01000003">
    <property type="protein sequence ID" value="TPG27423.1"/>
    <property type="molecule type" value="Genomic_DNA"/>
</dbReference>
<dbReference type="Proteomes" id="UP000319212">
    <property type="component" value="Unassembled WGS sequence"/>
</dbReference>
<evidence type="ECO:0000256" key="2">
    <source>
        <dbReference type="ARBA" id="ARBA00022723"/>
    </source>
</evidence>
<dbReference type="CDD" id="cd03528">
    <property type="entry name" value="Rieske_RO_ferredoxin"/>
    <property type="match status" value="1"/>
</dbReference>
<organism evidence="6 7">
    <name type="scientific">Variovorax guangxiensis</name>
    <dbReference type="NCBI Taxonomy" id="1775474"/>
    <lineage>
        <taxon>Bacteria</taxon>
        <taxon>Pseudomonadati</taxon>
        <taxon>Pseudomonadota</taxon>
        <taxon>Betaproteobacteria</taxon>
        <taxon>Burkholderiales</taxon>
        <taxon>Comamonadaceae</taxon>
        <taxon>Variovorax</taxon>
    </lineage>
</organism>
<dbReference type="SUPFAM" id="SSF50022">
    <property type="entry name" value="ISP domain"/>
    <property type="match status" value="1"/>
</dbReference>
<dbReference type="PROSITE" id="PS51296">
    <property type="entry name" value="RIESKE"/>
    <property type="match status" value="1"/>
</dbReference>
<keyword evidence="3" id="KW-0408">Iron</keyword>
<evidence type="ECO:0000313" key="7">
    <source>
        <dbReference type="Proteomes" id="UP000319212"/>
    </source>
</evidence>
<keyword evidence="2" id="KW-0479">Metal-binding</keyword>
<dbReference type="OrthoDB" id="9800167at2"/>
<protein>
    <submittedName>
        <fullName evidence="6">Non-heme iron oxygenase ferredoxin subunit</fullName>
    </submittedName>
</protein>
<dbReference type="GO" id="GO:0046872">
    <property type="term" value="F:metal ion binding"/>
    <property type="evidence" value="ECO:0007669"/>
    <property type="project" value="UniProtKB-KW"/>
</dbReference>
<dbReference type="Gene3D" id="2.102.10.10">
    <property type="entry name" value="Rieske [2Fe-2S] iron-sulphur domain"/>
    <property type="match status" value="1"/>
</dbReference>
<reference evidence="6 7" key="1">
    <citation type="journal article" date="2019" name="Environ. Microbiol.">
        <title>Species interactions and distinct microbial communities in high Arctic permafrost affected cryosols are associated with the CH4 and CO2 gas fluxes.</title>
        <authorList>
            <person name="Altshuler I."/>
            <person name="Hamel J."/>
            <person name="Turney S."/>
            <person name="Magnuson E."/>
            <person name="Levesque R."/>
            <person name="Greer C."/>
            <person name="Whyte L.G."/>
        </authorList>
    </citation>
    <scope>NUCLEOTIDE SEQUENCE [LARGE SCALE GENOMIC DNA]</scope>
    <source>
        <strain evidence="6 7">S06.C</strain>
    </source>
</reference>
<evidence type="ECO:0000256" key="4">
    <source>
        <dbReference type="ARBA" id="ARBA00023014"/>
    </source>
</evidence>
<comment type="caution">
    <text evidence="6">The sequence shown here is derived from an EMBL/GenBank/DDBJ whole genome shotgun (WGS) entry which is preliminary data.</text>
</comment>